<reference evidence="2 3" key="2">
    <citation type="journal article" date="2012" name="PLoS Pathog.">
        <title>Diverse lifestyles and strategies of plant pathogenesis encoded in the genomes of eighteen Dothideomycetes fungi.</title>
        <authorList>
            <person name="Ohm R.A."/>
            <person name="Feau N."/>
            <person name="Henrissat B."/>
            <person name="Schoch C.L."/>
            <person name="Horwitz B.A."/>
            <person name="Barry K.W."/>
            <person name="Condon B.J."/>
            <person name="Copeland A.C."/>
            <person name="Dhillon B."/>
            <person name="Glaser F."/>
            <person name="Hesse C.N."/>
            <person name="Kosti I."/>
            <person name="LaButti K."/>
            <person name="Lindquist E.A."/>
            <person name="Lucas S."/>
            <person name="Salamov A.A."/>
            <person name="Bradshaw R.E."/>
            <person name="Ciuffetti L."/>
            <person name="Hamelin R.C."/>
            <person name="Kema G.H.J."/>
            <person name="Lawrence C."/>
            <person name="Scott J.A."/>
            <person name="Spatafora J.W."/>
            <person name="Turgeon B.G."/>
            <person name="de Wit P.J.G.M."/>
            <person name="Zhong S."/>
            <person name="Goodwin S.B."/>
            <person name="Grigoriev I.V."/>
        </authorList>
    </citation>
    <scope>NUCLEOTIDE SEQUENCE [LARGE SCALE GENOMIC DNA]</scope>
    <source>
        <strain evidence="3">NZE10 / CBS 128990</strain>
    </source>
</reference>
<organism evidence="2 3">
    <name type="scientific">Dothistroma septosporum (strain NZE10 / CBS 128990)</name>
    <name type="common">Red band needle blight fungus</name>
    <name type="synonym">Mycosphaerella pini</name>
    <dbReference type="NCBI Taxonomy" id="675120"/>
    <lineage>
        <taxon>Eukaryota</taxon>
        <taxon>Fungi</taxon>
        <taxon>Dikarya</taxon>
        <taxon>Ascomycota</taxon>
        <taxon>Pezizomycotina</taxon>
        <taxon>Dothideomycetes</taxon>
        <taxon>Dothideomycetidae</taxon>
        <taxon>Mycosphaerellales</taxon>
        <taxon>Mycosphaerellaceae</taxon>
        <taxon>Dothistroma</taxon>
    </lineage>
</organism>
<dbReference type="OrthoDB" id="5396at2759"/>
<comment type="similarity">
    <text evidence="1">Belongs to the Cyclase 1 superfamily.</text>
</comment>
<dbReference type="AlphaFoldDB" id="N1PHM0"/>
<proteinExistence type="inferred from homology"/>
<accession>N1PHM0</accession>
<dbReference type="SUPFAM" id="SSF102198">
    <property type="entry name" value="Putative cyclase"/>
    <property type="match status" value="1"/>
</dbReference>
<evidence type="ECO:0008006" key="4">
    <source>
        <dbReference type="Google" id="ProtNLM"/>
    </source>
</evidence>
<name>N1PHM0_DOTSN</name>
<evidence type="ECO:0000313" key="3">
    <source>
        <dbReference type="Proteomes" id="UP000016933"/>
    </source>
</evidence>
<dbReference type="Proteomes" id="UP000016933">
    <property type="component" value="Unassembled WGS sequence"/>
</dbReference>
<dbReference type="HOGENOM" id="CLU_030671_1_0_1"/>
<dbReference type="GO" id="GO:0004061">
    <property type="term" value="F:arylformamidase activity"/>
    <property type="evidence" value="ECO:0007669"/>
    <property type="project" value="InterPro"/>
</dbReference>
<dbReference type="OMA" id="TGWWTRF"/>
<reference evidence="3" key="1">
    <citation type="journal article" date="2012" name="PLoS Genet.">
        <title>The genomes of the fungal plant pathogens Cladosporium fulvum and Dothistroma septosporum reveal adaptation to different hosts and lifestyles but also signatures of common ancestry.</title>
        <authorList>
            <person name="de Wit P.J.G.M."/>
            <person name="van der Burgt A."/>
            <person name="Oekmen B."/>
            <person name="Stergiopoulos I."/>
            <person name="Abd-Elsalam K.A."/>
            <person name="Aerts A.L."/>
            <person name="Bahkali A.H."/>
            <person name="Beenen H.G."/>
            <person name="Chettri P."/>
            <person name="Cox M.P."/>
            <person name="Datema E."/>
            <person name="de Vries R.P."/>
            <person name="Dhillon B."/>
            <person name="Ganley A.R."/>
            <person name="Griffiths S.A."/>
            <person name="Guo Y."/>
            <person name="Hamelin R.C."/>
            <person name="Henrissat B."/>
            <person name="Kabir M.S."/>
            <person name="Jashni M.K."/>
            <person name="Kema G."/>
            <person name="Klaubauf S."/>
            <person name="Lapidus A."/>
            <person name="Levasseur A."/>
            <person name="Lindquist E."/>
            <person name="Mehrabi R."/>
            <person name="Ohm R.A."/>
            <person name="Owen T.J."/>
            <person name="Salamov A."/>
            <person name="Schwelm A."/>
            <person name="Schijlen E."/>
            <person name="Sun H."/>
            <person name="van den Burg H.A."/>
            <person name="van Ham R.C.H.J."/>
            <person name="Zhang S."/>
            <person name="Goodwin S.B."/>
            <person name="Grigoriev I.V."/>
            <person name="Collemare J."/>
            <person name="Bradshaw R.E."/>
        </authorList>
    </citation>
    <scope>NUCLEOTIDE SEQUENCE [LARGE SCALE GENOMIC DNA]</scope>
    <source>
        <strain evidence="3">NZE10 / CBS 128990</strain>
    </source>
</reference>
<dbReference type="Gene3D" id="3.50.30.50">
    <property type="entry name" value="Putative cyclase"/>
    <property type="match status" value="1"/>
</dbReference>
<dbReference type="Pfam" id="PF04199">
    <property type="entry name" value="Cyclase"/>
    <property type="match status" value="1"/>
</dbReference>
<evidence type="ECO:0000313" key="2">
    <source>
        <dbReference type="EMBL" id="EME41045.1"/>
    </source>
</evidence>
<protein>
    <recommendedName>
        <fullName evidence="4">Cyclase-like protein</fullName>
    </recommendedName>
</protein>
<keyword evidence="3" id="KW-1185">Reference proteome</keyword>
<dbReference type="eggNOG" id="ENOG502QTM1">
    <property type="taxonomic scope" value="Eukaryota"/>
</dbReference>
<dbReference type="STRING" id="675120.N1PHM0"/>
<dbReference type="InterPro" id="IPR037175">
    <property type="entry name" value="KFase_sf"/>
</dbReference>
<dbReference type="PANTHER" id="PTHR34861:SF10">
    <property type="entry name" value="CYCLASE"/>
    <property type="match status" value="1"/>
</dbReference>
<evidence type="ECO:0000256" key="1">
    <source>
        <dbReference type="ARBA" id="ARBA00007865"/>
    </source>
</evidence>
<gene>
    <name evidence="2" type="ORF">DOTSEDRAFT_56089</name>
</gene>
<sequence length="347" mass="38079">MPTETWDPNSSSFPTIHDLPTIEDAPKFAAWFWGKDDGLGRLNLLTPSRVKAAAAEIRTGEVARTDLPLHVPEFPAFGRQAFKHEIKPLRKGVAYDDVYTLNTQSGTQWDGFRHVAHIAKEQFYNGVTAADIDGENSNARNGIHFWSEHGFAGRGVLLDYRAWAESQGIKYDSATHHEISHESLTATGRSQGLDIRPASQGGDIQIGDILFIRSGFTADYYSRTASQNASIGARTHAFSGPDSEIQAWAGVKQEDAVRNWLHDCYFAAVAGDSPTFEAFPPPSPESGKEKLHEYLLACWGCPIGEMVDLEKVAELARKNGRWTFFFTSAPARVVGGVAGHVNGTAIF</sequence>
<dbReference type="InterPro" id="IPR007325">
    <property type="entry name" value="KFase/CYL"/>
</dbReference>
<dbReference type="PANTHER" id="PTHR34861">
    <property type="match status" value="1"/>
</dbReference>
<dbReference type="GO" id="GO:0019441">
    <property type="term" value="P:L-tryptophan catabolic process to kynurenine"/>
    <property type="evidence" value="ECO:0007669"/>
    <property type="project" value="InterPro"/>
</dbReference>
<dbReference type="EMBL" id="KB446543">
    <property type="protein sequence ID" value="EME41045.1"/>
    <property type="molecule type" value="Genomic_DNA"/>
</dbReference>